<organism evidence="3 7">
    <name type="scientific">Drosophila melanogaster</name>
    <name type="common">Fruit fly</name>
    <dbReference type="NCBI Taxonomy" id="7227"/>
    <lineage>
        <taxon>Eukaryota</taxon>
        <taxon>Metazoa</taxon>
        <taxon>Ecdysozoa</taxon>
        <taxon>Arthropoda</taxon>
        <taxon>Hexapoda</taxon>
        <taxon>Insecta</taxon>
        <taxon>Pterygota</taxon>
        <taxon>Neoptera</taxon>
        <taxon>Endopterygota</taxon>
        <taxon>Diptera</taxon>
        <taxon>Brachycera</taxon>
        <taxon>Muscomorpha</taxon>
        <taxon>Ephydroidea</taxon>
        <taxon>Drosophilidae</taxon>
        <taxon>Drosophila</taxon>
        <taxon>Sophophora</taxon>
    </lineage>
</organism>
<reference evidence="7" key="4">
    <citation type="journal article" date="2002" name="Genome Biol.">
        <title>The transposable elements of the Drosophila melanogaster euchromatin: a genomics perspective.</title>
        <authorList>
            <person name="Kaminker J.S."/>
            <person name="Bergman C.M."/>
            <person name="Kronmiller B."/>
            <person name="Carlson J."/>
            <person name="Svirskas R."/>
            <person name="Patel S."/>
            <person name="Frise E."/>
            <person name="Wheeler D.A."/>
            <person name="Lewis S.E."/>
            <person name="Rubin G.M."/>
            <person name="Ashburner M."/>
            <person name="Celniker S.E."/>
        </authorList>
    </citation>
    <scope>NUCLEOTIDE SEQUENCE [LARGE SCALE GENOMIC DNA]</scope>
    <source>
        <strain evidence="7">Berkeley</strain>
    </source>
</reference>
<accession>Q9VC22</accession>
<reference evidence="3" key="13">
    <citation type="journal article" date="2015" name="Genome Res.">
        <title>The Release 6 reference sequence of the Drosophila melanogaster genome.</title>
        <authorList>
            <person name="Hoskins R.A."/>
            <person name="Carlson J.W."/>
            <person name="Wan K.H."/>
            <person name="Park S."/>
            <person name="Mendez I."/>
            <person name="Galle S.E."/>
            <person name="Booth B.W."/>
            <person name="Pfeiffer B.D."/>
            <person name="George R.A."/>
            <person name="Svirskas R."/>
            <person name="Krzywinski M."/>
            <person name="Schein J."/>
            <person name="Accardo M.C."/>
            <person name="Damia E."/>
            <person name="Messina G."/>
            <person name="Mendez-Lago M."/>
            <person name="de Pablos B."/>
            <person name="Demakova O.V."/>
            <person name="Andreyeva E.N."/>
            <person name="Boldyreva L.V."/>
            <person name="Marra M."/>
            <person name="Carvalho A.B."/>
            <person name="Dimitri P."/>
            <person name="Villasante A."/>
            <person name="Zhimulev I.F."/>
            <person name="Rubin G.M."/>
            <person name="Karpen G.H."/>
            <person name="Celniker S.E."/>
        </authorList>
    </citation>
    <scope>NUCLEOTIDE SEQUENCE</scope>
</reference>
<reference evidence="3" key="8">
    <citation type="submission" date="2006-08" db="EMBL/GenBank/DDBJ databases">
        <authorList>
            <person name="Celniker S."/>
            <person name="Carlson J."/>
            <person name="Wan K."/>
            <person name="Frise E."/>
            <person name="Hoskins R."/>
            <person name="Park S."/>
            <person name="Svirskas R."/>
            <person name="Rubin G."/>
        </authorList>
    </citation>
    <scope>NUCLEOTIDE SEQUENCE</scope>
</reference>
<dbReference type="PaxDb" id="7227-FBpp0084104"/>
<dbReference type="GO" id="GO:0051607">
    <property type="term" value="P:defense response to virus"/>
    <property type="evidence" value="ECO:0000270"/>
    <property type="project" value="FlyBase"/>
</dbReference>
<evidence type="ECO:0000313" key="4">
    <source>
        <dbReference type="EMBL" id="AAY85082.1"/>
    </source>
</evidence>
<reference evidence="3 7" key="9">
    <citation type="journal article" date="2007" name="Science">
        <title>The Release 5.1 annotation of Drosophila melanogaster heterochromatin.</title>
        <authorList>
            <person name="Smith C.D."/>
            <person name="Shu S."/>
            <person name="Mungall C.J."/>
            <person name="Karpen G.H."/>
        </authorList>
    </citation>
    <scope>NUCLEOTIDE SEQUENCE [LARGE SCALE GENOMIC DNA]</scope>
    <source>
        <strain evidence="7">Berkeley</strain>
    </source>
</reference>
<evidence type="ECO:0000313" key="5">
    <source>
        <dbReference type="EMBL" id="ANY27154.1"/>
    </source>
</evidence>
<proteinExistence type="evidence at transcript level"/>
<reference evidence="3 7" key="5">
    <citation type="journal article" date="2002" name="Genome Biol.">
        <title>Heterochromatic sequences in a Drosophila whole-genome shotgun assembly.</title>
        <authorList>
            <person name="Hoskins R.A."/>
            <person name="Smith C.D."/>
            <person name="Carlson J.W."/>
            <person name="Carvalho A.B."/>
            <person name="Halpern A."/>
            <person name="Kaminker J.S."/>
            <person name="Kennedy C."/>
            <person name="Mungall C.J."/>
            <person name="Sullivan B.A."/>
            <person name="Sutton G.G."/>
            <person name="Yasuhara J.C."/>
            <person name="Wakimoto B.T."/>
            <person name="Myers E.W."/>
            <person name="Celniker S.E."/>
            <person name="Rubin G.M."/>
            <person name="Karpen G.H."/>
        </authorList>
    </citation>
    <scope>NUCLEOTIDE SEQUENCE [LARGE SCALE GENOMIC DNA]</scope>
    <source>
        <strain evidence="7">Berkeley</strain>
    </source>
</reference>
<dbReference type="GeneID" id="42969"/>
<sequence length="142" mass="15590">MQLLAAILVLILASLAHGRPTFDKIAELLFGDPNHYPPARPVDPQLHPGPGPLIQEGYEQGYDYHYGGGYGYGGSHQQTHPGGYAYYPPRPVPAANDYYPPPWSVRPSPGYYSQPSHPASVHYPHKNQDLYGGGGGYKQRGY</sequence>
<dbReference type="OrthoDB" id="10607601at2759"/>
<dbReference type="IntAct" id="Q9VC22">
    <property type="interactions" value="1"/>
</dbReference>
<reference evidence="3" key="16">
    <citation type="submission" date="2024-06" db="EMBL/GenBank/DDBJ databases">
        <title>Drosophila melanogaster release 4 sequence.</title>
        <authorList>
            <consortium name="Berkeley Drosophila Genome Project"/>
            <person name="Celniker S."/>
            <person name="Carlson J."/>
            <person name="Wan K."/>
            <person name="Pfeiffer B."/>
            <person name="Frise E."/>
            <person name="George R."/>
            <person name="Hoskins R."/>
            <person name="Stapleton M."/>
            <person name="Pacleb J."/>
            <person name="Park S."/>
            <person name="Svirskas R."/>
            <person name="Smith E."/>
            <person name="Yu C."/>
            <person name="Rubin G."/>
        </authorList>
    </citation>
    <scope>NUCLEOTIDE SEQUENCE</scope>
</reference>
<reference evidence="3" key="15">
    <citation type="submission" date="2023-12" db="EMBL/GenBank/DDBJ databases">
        <authorList>
            <consortium name="FlyBase"/>
        </authorList>
    </citation>
    <scope>NUCLEOTIDE SEQUENCE</scope>
</reference>
<dbReference type="DNASU" id="42969"/>
<dbReference type="STRING" id="7227.FBpp0084104"/>
<evidence type="ECO:0000256" key="2">
    <source>
        <dbReference type="SAM" id="SignalP"/>
    </source>
</evidence>
<evidence type="ECO:0000256" key="1">
    <source>
        <dbReference type="SAM" id="MobiDB-lite"/>
    </source>
</evidence>
<feature type="signal peptide" evidence="2">
    <location>
        <begin position="1"/>
        <end position="18"/>
    </location>
</feature>
<reference evidence="7" key="3">
    <citation type="journal article" date="2002" name="Genome Biol.">
        <title>Annotation of the Drosophila melanogaster euchromatic genome: a systematic review.</title>
        <authorList>
            <person name="Misra S."/>
            <person name="Crosby M.A."/>
            <person name="Mungall C.J."/>
            <person name="Matthews B.B."/>
            <person name="Campbell K.S."/>
            <person name="Hradecky P."/>
            <person name="Huang Y."/>
            <person name="Kaminker J.S."/>
            <person name="Millburn G.H."/>
            <person name="Prochnik S.E."/>
            <person name="Smith C.D."/>
            <person name="Tupy J.L."/>
            <person name="Whitfied E.J."/>
            <person name="Bayraktaroglu L."/>
            <person name="Berman B.P."/>
            <person name="Bettencourt B.R."/>
            <person name="Celniker S.E."/>
            <person name="de Grey A.D."/>
            <person name="Drysdale R.A."/>
            <person name="Harris N.L."/>
            <person name="Richter J."/>
            <person name="Russo S."/>
            <person name="Schroeder A.J."/>
            <person name="Shu S.Q."/>
            <person name="Stapleton M."/>
            <person name="Yamada C."/>
            <person name="Ashburner M."/>
            <person name="Gelbart W.M."/>
            <person name="Rubin G.M."/>
            <person name="Lewis S.E."/>
        </authorList>
    </citation>
    <scope>GENOME REANNOTATION</scope>
    <source>
        <strain evidence="7">Berkeley</strain>
    </source>
</reference>
<reference evidence="3 7" key="1">
    <citation type="journal article" date="2000" name="Science">
        <title>The genome sequence of Drosophila melanogaster.</title>
        <authorList>
            <person name="Adams M.D."/>
            <person name="Celniker S.E."/>
            <person name="Holt R.A."/>
            <person name="Evans C.A."/>
            <person name="Gocayne J.D."/>
            <person name="Amanatides P.G."/>
            <person name="Scherer S.E."/>
            <person name="Li P.W."/>
            <person name="Hoskins R.A."/>
            <person name="Galle R.F."/>
            <person name="George R.A."/>
            <person name="Lewis S.E."/>
            <person name="Richards S."/>
            <person name="Ashburner M."/>
            <person name="Henderson S.N."/>
            <person name="Sutton G.G."/>
            <person name="Wortman J.R."/>
            <person name="Yandell M.D."/>
            <person name="Zhang Q."/>
            <person name="Chen L.X."/>
            <person name="Brandon R.C."/>
            <person name="Rogers Y.H."/>
            <person name="Blazej R.G."/>
            <person name="Champe M."/>
            <person name="Pfeiffer B.D."/>
            <person name="Wan K.H."/>
            <person name="Doyle C."/>
            <person name="Baxter E.G."/>
            <person name="Helt G."/>
            <person name="Nelson C.R."/>
            <person name="Gabor G.L."/>
            <person name="Abril J.F."/>
            <person name="Agbayani A."/>
            <person name="An H.J."/>
            <person name="Andrews-Pfannkoch C."/>
            <person name="Baldwin D."/>
            <person name="Ballew R.M."/>
            <person name="Basu A."/>
            <person name="Baxendale J."/>
            <person name="Bayraktaroglu L."/>
            <person name="Beasley E.M."/>
            <person name="Beeson K.Y."/>
            <person name="Benos P.V."/>
            <person name="Berman B.P."/>
            <person name="Bhandari D."/>
            <person name="Bolshakov S."/>
            <person name="Borkova D."/>
            <person name="Botchan M.R."/>
            <person name="Bouck J."/>
            <person name="Brokstein P."/>
            <person name="Brottier P."/>
            <person name="Burtis K.C."/>
            <person name="Busam D.A."/>
            <person name="Butler H."/>
            <person name="Cadieu E."/>
            <person name="Center A."/>
            <person name="Chandra I."/>
            <person name="Cherry J.M."/>
            <person name="Cawley S."/>
            <person name="Dahlke C."/>
            <person name="Davenport L.B."/>
            <person name="Davies P."/>
            <person name="de Pablos B."/>
            <person name="Delcher A."/>
            <person name="Deng Z."/>
            <person name="Mays A.D."/>
            <person name="Dew I."/>
            <person name="Dietz S.M."/>
            <person name="Dodson K."/>
            <person name="Doup L.E."/>
            <person name="Downes M."/>
            <person name="Dugan-Rocha S."/>
            <person name="Dunkov B.C."/>
            <person name="Dunn P."/>
            <person name="Durbin K.J."/>
            <person name="Evangelista C.C."/>
            <person name="Ferraz C."/>
            <person name="Ferriera S."/>
            <person name="Fleischmann W."/>
            <person name="Fosler C."/>
            <person name="Gabrielian A.E."/>
            <person name="Garg N.S."/>
            <person name="Gelbart W.M."/>
            <person name="Glasser K."/>
            <person name="Glodek A."/>
            <person name="Gong F."/>
            <person name="Gorrell J.H."/>
            <person name="Gu Z."/>
            <person name="Guan P."/>
            <person name="Harris M."/>
            <person name="Harris N.L."/>
            <person name="Harvey D."/>
            <person name="Heiman T.J."/>
            <person name="Hernandez J.R."/>
            <person name="Houck J."/>
            <person name="Hostin D."/>
            <person name="Houston K.A."/>
            <person name="Howland T.J."/>
            <person name="Wei M.H."/>
            <person name="Ibegwam C."/>
            <person name="Jalali M."/>
            <person name="Kalush F."/>
            <person name="Karpen G.H."/>
            <person name="Ke Z."/>
            <person name="Kennison J.A."/>
            <person name="Ketchum K.A."/>
            <person name="Kimmel B.E."/>
            <person name="Kodira C.D."/>
            <person name="Kraft C."/>
            <person name="Kravitz S."/>
            <person name="Kulp D."/>
            <person name="Lai Z."/>
            <person name="Lasko P."/>
            <person name="Lei Y."/>
            <person name="Levitsky A.A."/>
            <person name="Li J."/>
            <person name="Li Z."/>
            <person name="Liang Y."/>
            <person name="Lin X."/>
            <person name="Liu X."/>
            <person name="Mattei B."/>
            <person name="McIntosh T.C."/>
            <person name="McLeod M.P."/>
            <person name="McPherson D."/>
            <person name="Merkulov G."/>
            <person name="Milshina N.V."/>
            <person name="Mobarry C."/>
            <person name="Morris J."/>
            <person name="Moshrefi A."/>
            <person name="Mount S.M."/>
            <person name="Moy M."/>
            <person name="Murphy B."/>
            <person name="Murphy L."/>
            <person name="Muzny D.M."/>
            <person name="Nelson D.L."/>
            <person name="Nelson D.R."/>
            <person name="Nelson K.A."/>
            <person name="Nixon K."/>
            <person name="Nusskern D.R."/>
            <person name="Pacleb J.M."/>
            <person name="Palazzolo M."/>
            <person name="Pittman G.S."/>
            <person name="Pan S."/>
            <person name="Pollard J."/>
            <person name="Puri V."/>
            <person name="Reese M.G."/>
            <person name="Reinert K."/>
            <person name="Remington K."/>
            <person name="Saunders R.D."/>
            <person name="Scheeler F."/>
            <person name="Shen H."/>
            <person name="Shue B.C."/>
            <person name="Siden-Kiamos I."/>
            <person name="Simpson M."/>
            <person name="Skupski M.P."/>
            <person name="Smith T."/>
            <person name="Spier E."/>
            <person name="Spradling A.C."/>
            <person name="Stapleton M."/>
            <person name="Strong R."/>
            <person name="Sun E."/>
            <person name="Svirskas R."/>
            <person name="Tector C."/>
            <person name="Turner R."/>
            <person name="Venter E."/>
            <person name="Wang A.H."/>
            <person name="Wang X."/>
            <person name="Wang Z.Y."/>
            <person name="Wassarman D.A."/>
            <person name="Weinstock G.M."/>
            <person name="Weissenbach J."/>
            <person name="Williams S.M."/>
            <person name="WoodageT"/>
            <person name="Worley K.C."/>
            <person name="Wu D."/>
            <person name="Yang S."/>
            <person name="Yao Q.A."/>
            <person name="Ye J."/>
            <person name="Yeh R.F."/>
            <person name="Zaveri J.S."/>
            <person name="Zhan M."/>
            <person name="Zhang G."/>
            <person name="Zhao Q."/>
            <person name="Zheng L."/>
            <person name="Zheng X.H."/>
            <person name="Zhong F.N."/>
            <person name="Zhong W."/>
            <person name="Zhou X."/>
            <person name="Zhu S."/>
            <person name="Zhu X."/>
            <person name="Smith H.O."/>
            <person name="Gibbs R.A."/>
            <person name="Myers E.W."/>
            <person name="Rubin G.M."/>
            <person name="Venter J.C."/>
        </authorList>
    </citation>
    <scope>NUCLEOTIDE SEQUENCE [LARGE SCALE GENOMIC DNA]</scope>
    <source>
        <strain evidence="7">Berkeley</strain>
    </source>
</reference>
<gene>
    <name evidence="3 6" type="primary">Srg1</name>
    <name evidence="3" type="synonym">Dmel\CG13641</name>
    <name evidence="3" type="synonym">srg1</name>
    <name evidence="3 6" type="ORF">CG13641</name>
    <name evidence="3" type="ORF">Dmel_CG13641</name>
</gene>
<dbReference type="EMBL" id="KX531344">
    <property type="protein sequence ID" value="ANY27154.1"/>
    <property type="molecule type" value="mRNA"/>
</dbReference>
<protein>
    <submittedName>
        <fullName evidence="5">GEO12018p1</fullName>
    </submittedName>
    <submittedName>
        <fullName evidence="4">IP04259p</fullName>
    </submittedName>
    <submittedName>
        <fullName evidence="3">Sting-regulated gene 1</fullName>
    </submittedName>
</protein>
<feature type="region of interest" description="Disordered" evidence="1">
    <location>
        <begin position="114"/>
        <end position="142"/>
    </location>
</feature>
<dbReference type="EMBL" id="AE014297">
    <property type="protein sequence ID" value="AAF56354.1"/>
    <property type="molecule type" value="Genomic_DNA"/>
</dbReference>
<dbReference type="CTD" id="42969"/>
<evidence type="ECO:0000313" key="6">
    <source>
        <dbReference type="FlyBase" id="FBgn0039239"/>
    </source>
</evidence>
<feature type="chain" id="PRO_5015100129" evidence="2">
    <location>
        <begin position="19"/>
        <end position="142"/>
    </location>
</feature>
<reference evidence="3" key="11">
    <citation type="journal article" date="2015" name="G3 (Bethesda)">
        <title>Gene Model Annotations for Drosophila melanogaster: Impact of High-Throughput Data.</title>
        <authorList>
            <consortium name="FlyBase Consortium"/>
            <person name="Matthews B.B."/>
            <person name="Dos Santos G."/>
            <person name="Crosby M.A."/>
            <person name="Emmert D.B."/>
            <person name="St Pierre S.E."/>
            <person name="Gramates L.S."/>
            <person name="Zhou P."/>
            <person name="Schroeder A.J."/>
            <person name="Falls K."/>
            <person name="Strelets V."/>
            <person name="Russo S.M."/>
            <person name="Gelbart W.M."/>
            <person name="null"/>
        </authorList>
    </citation>
    <scope>NUCLEOTIDE SEQUENCE</scope>
</reference>
<dbReference type="AlphaFoldDB" id="Q9VC22"/>
<reference evidence="7" key="2">
    <citation type="journal article" date="2002" name="Genome Biol.">
        <title>Finishing a whole-genome shotgun: release 3 of the Drosophila melanogaster euchromatic genome sequence.</title>
        <authorList>
            <person name="Celniker S.E."/>
            <person name="Wheeler D.A."/>
            <person name="Kronmiller B."/>
            <person name="Carlson J.W."/>
            <person name="Halpern A."/>
            <person name="Patel S."/>
            <person name="Adams M."/>
            <person name="Champe M."/>
            <person name="Dugan S.P."/>
            <person name="Frise E."/>
            <person name="Hodgson A."/>
            <person name="George R.A."/>
            <person name="Hoskins R.A."/>
            <person name="Laverty T."/>
            <person name="Muzny D.M."/>
            <person name="Nelson C.R."/>
            <person name="Pacleb J.M."/>
            <person name="Park S."/>
            <person name="Pfeiffer B.D."/>
            <person name="Richards S."/>
            <person name="Sodergren E.J."/>
            <person name="Svirskas R."/>
            <person name="Tabor P.E."/>
            <person name="Wan K."/>
            <person name="Stapleton M."/>
            <person name="Sutton G.G."/>
            <person name="Venter C."/>
            <person name="Weinstock G."/>
            <person name="Scherer S.E."/>
            <person name="Myers E.W."/>
            <person name="Gibbs R.A."/>
            <person name="Rubin G.M."/>
        </authorList>
    </citation>
    <scope>NUCLEOTIDE SEQUENCE [LARGE SCALE GENOMIC DNA]</scope>
    <source>
        <strain evidence="7">Berkeley</strain>
    </source>
</reference>
<keyword evidence="2" id="KW-0732">Signal</keyword>
<dbReference type="UCSC" id="CG13641-RA">
    <property type="organism name" value="d. melanogaster"/>
</dbReference>
<dbReference type="Proteomes" id="UP000000803">
    <property type="component" value="Chromosome 3R"/>
</dbReference>
<name>Q9VC22_DROME</name>
<dbReference type="OMA" id="QLNIGFC"/>
<dbReference type="EMBL" id="BT023682">
    <property type="protein sequence ID" value="AAY85082.1"/>
    <property type="molecule type" value="mRNA"/>
</dbReference>
<dbReference type="VEuPathDB" id="VectorBase:FBgn0039239"/>
<reference evidence="4" key="7">
    <citation type="submission" date="2005-06" db="EMBL/GenBank/DDBJ databases">
        <authorList>
            <person name="Stapleton M."/>
            <person name="Carlson J."/>
            <person name="Chavez C."/>
            <person name="Frise E."/>
            <person name="George R."/>
            <person name="Pacleb J."/>
            <person name="Park S."/>
            <person name="Wan K."/>
            <person name="Yu C."/>
            <person name="Celniker S."/>
        </authorList>
    </citation>
    <scope>NUCLEOTIDE SEQUENCE</scope>
</reference>
<dbReference type="RefSeq" id="NP_651302.1">
    <property type="nucleotide sequence ID" value="NM_143045.3"/>
</dbReference>
<feature type="compositionally biased region" description="Gly residues" evidence="1">
    <location>
        <begin position="131"/>
        <end position="142"/>
    </location>
</feature>
<reference evidence="3" key="12">
    <citation type="journal article" date="2015" name="G3 (Bethesda)">
        <title>Gene Model Annotations for Drosophila melanogaster: The Rule-Benders.</title>
        <authorList>
            <consortium name="FlyBase Consortium"/>
            <person name="Crosby M.A."/>
            <person name="Gramates L.S."/>
            <person name="Dos Santos G."/>
            <person name="Matthews B.B."/>
            <person name="St Pierre S.E."/>
            <person name="Zhou P."/>
            <person name="Schroeder A.J."/>
            <person name="Falls K."/>
            <person name="Emmert D.B."/>
            <person name="Russo S.M."/>
            <person name="Gelbart W.M."/>
            <person name="null"/>
        </authorList>
    </citation>
    <scope>NUCLEOTIDE SEQUENCE</scope>
</reference>
<evidence type="ECO:0000313" key="3">
    <source>
        <dbReference type="EMBL" id="AAF56354.1"/>
    </source>
</evidence>
<dbReference type="BioGRID-ORCS" id="42969">
    <property type="hits" value="0 hits in 1 CRISPR screen"/>
</dbReference>
<reference evidence="3 7" key="10">
    <citation type="journal article" date="2007" name="Science">
        <title>Sequence finishing and mapping of Drosophila melanogaster heterochromatin.</title>
        <authorList>
            <person name="Hoskins R.A."/>
            <person name="Carlson J.W."/>
            <person name="Kennedy C."/>
            <person name="Acevedo D."/>
            <person name="Evans-Holm M."/>
            <person name="Frise E."/>
            <person name="Wan K.H."/>
            <person name="Park S."/>
            <person name="Mendez-Lago M."/>
            <person name="Rossi F."/>
            <person name="Villasante A."/>
            <person name="Dimitri P."/>
            <person name="Karpen G.H."/>
            <person name="Celniker S.E."/>
        </authorList>
    </citation>
    <scope>NUCLEOTIDE SEQUENCE [LARGE SCALE GENOMIC DNA]</scope>
    <source>
        <strain evidence="7">Berkeley</strain>
    </source>
</reference>
<dbReference type="AGR" id="FB:FBgn0039239"/>
<evidence type="ECO:0000313" key="7">
    <source>
        <dbReference type="Proteomes" id="UP000000803"/>
    </source>
</evidence>
<dbReference type="HOGENOM" id="CLU_1817779_0_0_1"/>
<dbReference type="KEGG" id="dme:Dmel_CG13641"/>
<dbReference type="Bgee" id="FBgn0039239">
    <property type="expression patterns" value="Expressed in fat body cell in male reproductive gland and 26 other cell types or tissues"/>
</dbReference>
<keyword evidence="7" id="KW-1185">Reference proteome</keyword>
<reference evidence="5" key="14">
    <citation type="submission" date="2016-07" db="EMBL/GenBank/DDBJ databases">
        <authorList>
            <person name="Wan K."/>
            <person name="Booth B."/>
            <person name="Spirohn K."/>
            <person name="Hao T."/>
            <person name="Hu Y."/>
            <person name="Calderwood M."/>
            <person name="Hill D."/>
            <person name="Mohr S."/>
            <person name="Vidal M."/>
            <person name="Celniker S."/>
            <person name="Perrimon N."/>
        </authorList>
    </citation>
    <scope>NUCLEOTIDE SEQUENCE</scope>
</reference>
<reference evidence="3 7" key="6">
    <citation type="journal article" date="2005" name="PLoS Comput. Biol.">
        <title>Combined evidence annotation of transposable elements in genome sequences.</title>
        <authorList>
            <person name="Quesneville H."/>
            <person name="Bergman C.M."/>
            <person name="Andrieu O."/>
            <person name="Autard D."/>
            <person name="Nouaud D."/>
            <person name="Ashburner M."/>
            <person name="Anxolabehere D."/>
        </authorList>
    </citation>
    <scope>NUCLEOTIDE SEQUENCE [LARGE SCALE GENOMIC DNA]</scope>
    <source>
        <strain evidence="7">Berkeley</strain>
    </source>
</reference>
<dbReference type="FlyBase" id="FBgn0039239">
    <property type="gene designation" value="Srg1"/>
</dbReference>